<accession>A0A6C0LY30</accession>
<sequence>MITFYNMEGCPHCERAKILLEEEIKNNKVTVIQHLDAPKGVSSFPYFTAGDKVFVGSPSNKTVLFQKLGLYQVMETYCNKCSTKNFSAKMMIGVL</sequence>
<organism evidence="1">
    <name type="scientific">viral metagenome</name>
    <dbReference type="NCBI Taxonomy" id="1070528"/>
    <lineage>
        <taxon>unclassified sequences</taxon>
        <taxon>metagenomes</taxon>
        <taxon>organismal metagenomes</taxon>
    </lineage>
</organism>
<dbReference type="InterPro" id="IPR036249">
    <property type="entry name" value="Thioredoxin-like_sf"/>
</dbReference>
<name>A0A6C0LY30_9ZZZZ</name>
<evidence type="ECO:0000313" key="1">
    <source>
        <dbReference type="EMBL" id="QHU34661.1"/>
    </source>
</evidence>
<reference evidence="1" key="1">
    <citation type="journal article" date="2020" name="Nature">
        <title>Giant virus diversity and host interactions through global metagenomics.</title>
        <authorList>
            <person name="Schulz F."/>
            <person name="Roux S."/>
            <person name="Paez-Espino D."/>
            <person name="Jungbluth S."/>
            <person name="Walsh D.A."/>
            <person name="Denef V.J."/>
            <person name="McMahon K.D."/>
            <person name="Konstantinidis K.T."/>
            <person name="Eloe-Fadrosh E.A."/>
            <person name="Kyrpides N.C."/>
            <person name="Woyke T."/>
        </authorList>
    </citation>
    <scope>NUCLEOTIDE SEQUENCE</scope>
    <source>
        <strain evidence="1">GVMAG-S-1016713-169</strain>
    </source>
</reference>
<protein>
    <recommendedName>
        <fullName evidence="2">Glutaredoxin domain-containing protein</fullName>
    </recommendedName>
</protein>
<evidence type="ECO:0008006" key="2">
    <source>
        <dbReference type="Google" id="ProtNLM"/>
    </source>
</evidence>
<dbReference type="SUPFAM" id="SSF52833">
    <property type="entry name" value="Thioredoxin-like"/>
    <property type="match status" value="1"/>
</dbReference>
<proteinExistence type="predicted"/>
<dbReference type="Gene3D" id="3.40.30.10">
    <property type="entry name" value="Glutaredoxin"/>
    <property type="match status" value="1"/>
</dbReference>
<dbReference type="AlphaFoldDB" id="A0A6C0LY30"/>
<dbReference type="EMBL" id="MN740577">
    <property type="protein sequence ID" value="QHU34661.1"/>
    <property type="molecule type" value="Genomic_DNA"/>
</dbReference>